<protein>
    <recommendedName>
        <fullName evidence="4">Circadian associated repressor of transcription</fullName>
    </recommendedName>
</protein>
<evidence type="ECO:0000313" key="3">
    <source>
        <dbReference type="Proteomes" id="UP000812440"/>
    </source>
</evidence>
<gene>
    <name evidence="2" type="ORF">GDO86_016628</name>
</gene>
<dbReference type="Proteomes" id="UP000812440">
    <property type="component" value="Chromosome 8_10"/>
</dbReference>
<evidence type="ECO:0000313" key="2">
    <source>
        <dbReference type="EMBL" id="KAG8450010.1"/>
    </source>
</evidence>
<dbReference type="PANTHER" id="PTHR35441">
    <property type="entry name" value="CIRCADIAN-ASSOCIATED TRANSCRIPTIONAL REPRESSOR"/>
    <property type="match status" value="1"/>
</dbReference>
<dbReference type="GO" id="GO:0000978">
    <property type="term" value="F:RNA polymerase II cis-regulatory region sequence-specific DNA binding"/>
    <property type="evidence" value="ECO:0007669"/>
    <property type="project" value="TreeGrafter"/>
</dbReference>
<feature type="compositionally biased region" description="Polar residues" evidence="1">
    <location>
        <begin position="7"/>
        <end position="27"/>
    </location>
</feature>
<dbReference type="EMBL" id="JAACNH010000003">
    <property type="protein sequence ID" value="KAG8450010.1"/>
    <property type="molecule type" value="Genomic_DNA"/>
</dbReference>
<name>A0A8T2K309_9PIPI</name>
<dbReference type="OrthoDB" id="9949430at2759"/>
<dbReference type="Pfam" id="PF15673">
    <property type="entry name" value="Ciart"/>
    <property type="match status" value="1"/>
</dbReference>
<organism evidence="2 3">
    <name type="scientific">Hymenochirus boettgeri</name>
    <name type="common">Congo dwarf clawed frog</name>
    <dbReference type="NCBI Taxonomy" id="247094"/>
    <lineage>
        <taxon>Eukaryota</taxon>
        <taxon>Metazoa</taxon>
        <taxon>Chordata</taxon>
        <taxon>Craniata</taxon>
        <taxon>Vertebrata</taxon>
        <taxon>Euteleostomi</taxon>
        <taxon>Amphibia</taxon>
        <taxon>Batrachia</taxon>
        <taxon>Anura</taxon>
        <taxon>Pipoidea</taxon>
        <taxon>Pipidae</taxon>
        <taxon>Pipinae</taxon>
        <taxon>Hymenochirus</taxon>
    </lineage>
</organism>
<accession>A0A8T2K309</accession>
<evidence type="ECO:0000256" key="1">
    <source>
        <dbReference type="SAM" id="MobiDB-lite"/>
    </source>
</evidence>
<dbReference type="GO" id="GO:0005634">
    <property type="term" value="C:nucleus"/>
    <property type="evidence" value="ECO:0007669"/>
    <property type="project" value="TreeGrafter"/>
</dbReference>
<feature type="compositionally biased region" description="Basic and acidic residues" evidence="1">
    <location>
        <begin position="121"/>
        <end position="142"/>
    </location>
</feature>
<evidence type="ECO:0008006" key="4">
    <source>
        <dbReference type="Google" id="ProtNLM"/>
    </source>
</evidence>
<comment type="caution">
    <text evidence="2">The sequence shown here is derived from an EMBL/GenBank/DDBJ whole genome shotgun (WGS) entry which is preliminary data.</text>
</comment>
<feature type="region of interest" description="Disordered" evidence="1">
    <location>
        <begin position="379"/>
        <end position="447"/>
    </location>
</feature>
<dbReference type="InterPro" id="IPR031373">
    <property type="entry name" value="Ciart"/>
</dbReference>
<dbReference type="AlphaFoldDB" id="A0A8T2K309"/>
<sequence length="447" mass="50051">MDDTESSDFQSSFGSLNSIGSKTSSSRDNQDYVDFDVFFSDSLEEVSKAEDDYGKATMIPNSKLSSADHPVLIRLENEYQARRSLWHQKSAQYTQEITERISCLHQNNHMSLDMPVSGPDSGEKQELLTSSDESHLEAPQEFRSQRKRVADLSSEWWRERQGQYLPVTDGDRMFAQKCRELQCFIKPLTKLLNGLKRGRYDRGLSSFQQSIAMDRIQRIVGVLQKPEMGERYLGTLLQVEFLLKIWFPEVIDSSSALLNNDPDEPQNKMVKHPDSSCDPTSSCQSRTYPLPCCPNVSKTTGSSPNPPMGSNCLCGKVLGELPSMNLTWMHTAPICNPSLSQADLHHLNSALGQNLFGPNTNSCGIILFLQNNLHSSCPLPRSTSAMPGEKPSPVTPQHSEKMETTLNRPVRSRSVPVTLSKGPYHRDGSHYHPQLSKCNQRPAGENT</sequence>
<feature type="region of interest" description="Disordered" evidence="1">
    <location>
        <begin position="1"/>
        <end position="29"/>
    </location>
</feature>
<dbReference type="GO" id="GO:0045892">
    <property type="term" value="P:negative regulation of DNA-templated transcription"/>
    <property type="evidence" value="ECO:0007669"/>
    <property type="project" value="TreeGrafter"/>
</dbReference>
<dbReference type="PANTHER" id="PTHR35441:SF1">
    <property type="entry name" value="CIRCADIAN-ASSOCIATED TRANSCRIPTIONAL REPRESSOR"/>
    <property type="match status" value="1"/>
</dbReference>
<dbReference type="GO" id="GO:0032922">
    <property type="term" value="P:circadian regulation of gene expression"/>
    <property type="evidence" value="ECO:0007669"/>
    <property type="project" value="InterPro"/>
</dbReference>
<keyword evidence="3" id="KW-1185">Reference proteome</keyword>
<feature type="region of interest" description="Disordered" evidence="1">
    <location>
        <begin position="109"/>
        <end position="142"/>
    </location>
</feature>
<proteinExistence type="predicted"/>
<reference evidence="2" key="1">
    <citation type="thesis" date="2020" institute="ProQuest LLC" country="789 East Eisenhower Parkway, Ann Arbor, MI, USA">
        <title>Comparative Genomics and Chromosome Evolution.</title>
        <authorList>
            <person name="Mudd A.B."/>
        </authorList>
    </citation>
    <scope>NUCLEOTIDE SEQUENCE</scope>
    <source>
        <strain evidence="2">Female2</strain>
        <tissue evidence="2">Blood</tissue>
    </source>
</reference>